<feature type="domain" description="Thoeris protein ThsB TIR-like" evidence="1">
    <location>
        <begin position="8"/>
        <end position="108"/>
    </location>
</feature>
<reference evidence="2 4" key="2">
    <citation type="submission" date="2016-02" db="EMBL/GenBank/DDBJ databases">
        <title>Complete Genome Sequence of Propionibacterium acidipropionici ATCC 55737.</title>
        <authorList>
            <person name="Luna Flores C.H."/>
            <person name="Nielsen L.K."/>
            <person name="Marcellin E."/>
        </authorList>
    </citation>
    <scope>NUCLEOTIDE SEQUENCE [LARGE SCALE GENOMIC DNA]</scope>
    <source>
        <strain evidence="2 4">ATCC 55737</strain>
    </source>
</reference>
<dbReference type="EMBL" id="CP015970">
    <property type="protein sequence ID" value="AOZ45995.1"/>
    <property type="molecule type" value="Genomic_DNA"/>
</dbReference>
<accession>A0AAC8YED8</accession>
<evidence type="ECO:0000259" key="1">
    <source>
        <dbReference type="Pfam" id="PF08937"/>
    </source>
</evidence>
<dbReference type="AlphaFoldDB" id="A0AAC8YED8"/>
<dbReference type="RefSeq" id="WP_062818945.1">
    <property type="nucleotide sequence ID" value="NZ_CP014352.1"/>
</dbReference>
<evidence type="ECO:0000313" key="4">
    <source>
        <dbReference type="Proteomes" id="UP000075221"/>
    </source>
</evidence>
<protein>
    <submittedName>
        <fullName evidence="2">Molecular chaperone Tir</fullName>
    </submittedName>
</protein>
<dbReference type="EMBL" id="CP014352">
    <property type="protein sequence ID" value="AMS04502.1"/>
    <property type="molecule type" value="Genomic_DNA"/>
</dbReference>
<dbReference type="Pfam" id="PF08937">
    <property type="entry name" value="ThsB_TIR"/>
    <property type="match status" value="1"/>
</dbReference>
<sequence>MSYRNKTYVAFASEDIRYYRLMTAWRANDNIEFDFINAHDIYTARDSSTPETIKRRLRERLNNTKQVVLLGSADARRKGGNGNSFLAYEVGAIISLNLPVVVANLDGSRQGVSGNIPAPFASKDYYTMSVSFGPTIIKYALDNYAPDFAGSEKTGSYFYKESVYERLGLNK</sequence>
<reference evidence="3 5" key="1">
    <citation type="journal article" date="2016" name="Plant Dis.">
        <title>Improved production of propionic acid using genome shuffling.</title>
        <authorList>
            <person name="Luna-Flores C.H."/>
            <person name="Palfreyman R.W."/>
            <person name="Kromer J.O."/>
            <person name="Nielsen L.K."/>
            <person name="Marcellin E."/>
        </authorList>
    </citation>
    <scope>NUCLEOTIDE SEQUENCE [LARGE SCALE GENOMIC DNA]</scope>
    <source>
        <strain evidence="3 5">F3E8</strain>
    </source>
</reference>
<evidence type="ECO:0000313" key="2">
    <source>
        <dbReference type="EMBL" id="AMS04502.1"/>
    </source>
</evidence>
<dbReference type="InterPro" id="IPR015032">
    <property type="entry name" value="ThsB__TIR-like_domain"/>
</dbReference>
<dbReference type="Proteomes" id="UP000075221">
    <property type="component" value="Chromosome"/>
</dbReference>
<gene>
    <name evidence="3" type="ORF">A8L58_03880</name>
    <name evidence="2" type="ORF">AXH35_02415</name>
</gene>
<dbReference type="Gene3D" id="3.40.50.11200">
    <property type="match status" value="1"/>
</dbReference>
<proteinExistence type="predicted"/>
<evidence type="ECO:0000313" key="5">
    <source>
        <dbReference type="Proteomes" id="UP000178666"/>
    </source>
</evidence>
<dbReference type="Proteomes" id="UP000178666">
    <property type="component" value="Chromosome"/>
</dbReference>
<organism evidence="2 4">
    <name type="scientific">Acidipropionibacterium acidipropionici</name>
    <dbReference type="NCBI Taxonomy" id="1748"/>
    <lineage>
        <taxon>Bacteria</taxon>
        <taxon>Bacillati</taxon>
        <taxon>Actinomycetota</taxon>
        <taxon>Actinomycetes</taxon>
        <taxon>Propionibacteriales</taxon>
        <taxon>Propionibacteriaceae</taxon>
        <taxon>Acidipropionibacterium</taxon>
    </lineage>
</organism>
<evidence type="ECO:0000313" key="3">
    <source>
        <dbReference type="EMBL" id="AOZ45995.1"/>
    </source>
</evidence>
<keyword evidence="5" id="KW-1185">Reference proteome</keyword>
<name>A0AAC8YED8_9ACTN</name>